<dbReference type="EMBL" id="JABSTU010000009">
    <property type="protein sequence ID" value="KAH8020557.1"/>
    <property type="molecule type" value="Genomic_DNA"/>
</dbReference>
<accession>A0A9J6DEL9</accession>
<organism evidence="2 3">
    <name type="scientific">Rhipicephalus microplus</name>
    <name type="common">Cattle tick</name>
    <name type="synonym">Boophilus microplus</name>
    <dbReference type="NCBI Taxonomy" id="6941"/>
    <lineage>
        <taxon>Eukaryota</taxon>
        <taxon>Metazoa</taxon>
        <taxon>Ecdysozoa</taxon>
        <taxon>Arthropoda</taxon>
        <taxon>Chelicerata</taxon>
        <taxon>Arachnida</taxon>
        <taxon>Acari</taxon>
        <taxon>Parasitiformes</taxon>
        <taxon>Ixodida</taxon>
        <taxon>Ixodoidea</taxon>
        <taxon>Ixodidae</taxon>
        <taxon>Rhipicephalinae</taxon>
        <taxon>Rhipicephalus</taxon>
        <taxon>Boophilus</taxon>
    </lineage>
</organism>
<evidence type="ECO:0000313" key="2">
    <source>
        <dbReference type="EMBL" id="KAH8020557.1"/>
    </source>
</evidence>
<reference evidence="2" key="1">
    <citation type="journal article" date="2020" name="Cell">
        <title>Large-Scale Comparative Analyses of Tick Genomes Elucidate Their Genetic Diversity and Vector Capacities.</title>
        <authorList>
            <consortium name="Tick Genome and Microbiome Consortium (TIGMIC)"/>
            <person name="Jia N."/>
            <person name="Wang J."/>
            <person name="Shi W."/>
            <person name="Du L."/>
            <person name="Sun Y."/>
            <person name="Zhan W."/>
            <person name="Jiang J.F."/>
            <person name="Wang Q."/>
            <person name="Zhang B."/>
            <person name="Ji P."/>
            <person name="Bell-Sakyi L."/>
            <person name="Cui X.M."/>
            <person name="Yuan T.T."/>
            <person name="Jiang B.G."/>
            <person name="Yang W.F."/>
            <person name="Lam T.T."/>
            <person name="Chang Q.C."/>
            <person name="Ding S.J."/>
            <person name="Wang X.J."/>
            <person name="Zhu J.G."/>
            <person name="Ruan X.D."/>
            <person name="Zhao L."/>
            <person name="Wei J.T."/>
            <person name="Ye R.Z."/>
            <person name="Que T.C."/>
            <person name="Du C.H."/>
            <person name="Zhou Y.H."/>
            <person name="Cheng J.X."/>
            <person name="Dai P.F."/>
            <person name="Guo W.B."/>
            <person name="Han X.H."/>
            <person name="Huang E.J."/>
            <person name="Li L.F."/>
            <person name="Wei W."/>
            <person name="Gao Y.C."/>
            <person name="Liu J.Z."/>
            <person name="Shao H.Z."/>
            <person name="Wang X."/>
            <person name="Wang C.C."/>
            <person name="Yang T.C."/>
            <person name="Huo Q.B."/>
            <person name="Li W."/>
            <person name="Chen H.Y."/>
            <person name="Chen S.E."/>
            <person name="Zhou L.G."/>
            <person name="Ni X.B."/>
            <person name="Tian J.H."/>
            <person name="Sheng Y."/>
            <person name="Liu T."/>
            <person name="Pan Y.S."/>
            <person name="Xia L.Y."/>
            <person name="Li J."/>
            <person name="Zhao F."/>
            <person name="Cao W.C."/>
        </authorList>
    </citation>
    <scope>NUCLEOTIDE SEQUENCE</scope>
    <source>
        <strain evidence="2">Rmic-2018</strain>
    </source>
</reference>
<dbReference type="AlphaFoldDB" id="A0A9J6DEL9"/>
<feature type="compositionally biased region" description="Basic and acidic residues" evidence="1">
    <location>
        <begin position="278"/>
        <end position="293"/>
    </location>
</feature>
<feature type="compositionally biased region" description="Basic and acidic residues" evidence="1">
    <location>
        <begin position="350"/>
        <end position="407"/>
    </location>
</feature>
<evidence type="ECO:0000313" key="3">
    <source>
        <dbReference type="Proteomes" id="UP000821866"/>
    </source>
</evidence>
<feature type="compositionally biased region" description="Gly residues" evidence="1">
    <location>
        <begin position="148"/>
        <end position="157"/>
    </location>
</feature>
<dbReference type="Proteomes" id="UP000821866">
    <property type="component" value="Chromosome 7"/>
</dbReference>
<feature type="compositionally biased region" description="Polar residues" evidence="1">
    <location>
        <begin position="258"/>
        <end position="277"/>
    </location>
</feature>
<feature type="region of interest" description="Disordered" evidence="1">
    <location>
        <begin position="172"/>
        <end position="231"/>
    </location>
</feature>
<feature type="compositionally biased region" description="Basic and acidic residues" evidence="1">
    <location>
        <begin position="328"/>
        <end position="339"/>
    </location>
</feature>
<proteinExistence type="predicted"/>
<feature type="compositionally biased region" description="Basic and acidic residues" evidence="1">
    <location>
        <begin position="172"/>
        <end position="185"/>
    </location>
</feature>
<feature type="region of interest" description="Disordered" evidence="1">
    <location>
        <begin position="140"/>
        <end position="159"/>
    </location>
</feature>
<feature type="region of interest" description="Disordered" evidence="1">
    <location>
        <begin position="317"/>
        <end position="424"/>
    </location>
</feature>
<dbReference type="VEuPathDB" id="VectorBase:LOC119174974"/>
<protein>
    <submittedName>
        <fullName evidence="2">Uncharacterized protein</fullName>
    </submittedName>
</protein>
<gene>
    <name evidence="2" type="ORF">HPB51_002506</name>
</gene>
<keyword evidence="3" id="KW-1185">Reference proteome</keyword>
<feature type="region of interest" description="Disordered" evidence="1">
    <location>
        <begin position="257"/>
        <end position="293"/>
    </location>
</feature>
<feature type="compositionally biased region" description="Low complexity" evidence="1">
    <location>
        <begin position="408"/>
        <end position="424"/>
    </location>
</feature>
<name>A0A9J6DEL9_RHIMP</name>
<comment type="caution">
    <text evidence="2">The sequence shown here is derived from an EMBL/GenBank/DDBJ whole genome shotgun (WGS) entry which is preliminary data.</text>
</comment>
<sequence length="424" mass="47590">MKFSRANSCCSYVVTHIPLTGRVSTRAIWLTDGKPPTGPAVKPAAPAPKPGIAVQVFSPLIWECDQDPIESWSFRPPDDSVSSNVFVAFVSSELLWLPFYKGPASLQVKLEGVQKGQQQPKPVFWSNVGQRSELQYAQAGRGRPLLPGGPGSGGFGGSRHQAFIEHEFAPSGRRYHDEPHPESRWQDPSAQPHWKSPVLPEPAPSAGFGLLDPPSPEPREPRPYGLSSPQKISKAQLDLALEISKLSQHLSRPEFSKELSQQLSHHISQELSRQRQMASDRRGREDFMRDEFPLPRSERMPLLGDVLPLLEKRPLLHDQPPLLPDKGPLLRDSYEDHAPRRPPLLGDSRPGFDDREQAYHFDRRDERRPGLDSYGERRSHDYSDDYGKAYARDLPPRKPADYRRSDRSSSGGLLGKPPLLGSRF</sequence>
<reference evidence="2" key="2">
    <citation type="submission" date="2021-09" db="EMBL/GenBank/DDBJ databases">
        <authorList>
            <person name="Jia N."/>
            <person name="Wang J."/>
            <person name="Shi W."/>
            <person name="Du L."/>
            <person name="Sun Y."/>
            <person name="Zhan W."/>
            <person name="Jiang J."/>
            <person name="Wang Q."/>
            <person name="Zhang B."/>
            <person name="Ji P."/>
            <person name="Sakyi L.B."/>
            <person name="Cui X."/>
            <person name="Yuan T."/>
            <person name="Jiang B."/>
            <person name="Yang W."/>
            <person name="Lam T.T.-Y."/>
            <person name="Chang Q."/>
            <person name="Ding S."/>
            <person name="Wang X."/>
            <person name="Zhu J."/>
            <person name="Ruan X."/>
            <person name="Zhao L."/>
            <person name="Wei J."/>
            <person name="Que T."/>
            <person name="Du C."/>
            <person name="Cheng J."/>
            <person name="Dai P."/>
            <person name="Han X."/>
            <person name="Huang E."/>
            <person name="Gao Y."/>
            <person name="Liu J."/>
            <person name="Shao H."/>
            <person name="Ye R."/>
            <person name="Li L."/>
            <person name="Wei W."/>
            <person name="Wang X."/>
            <person name="Wang C."/>
            <person name="Huo Q."/>
            <person name="Li W."/>
            <person name="Guo W."/>
            <person name="Chen H."/>
            <person name="Chen S."/>
            <person name="Zhou L."/>
            <person name="Zhou L."/>
            <person name="Ni X."/>
            <person name="Tian J."/>
            <person name="Zhou Y."/>
            <person name="Sheng Y."/>
            <person name="Liu T."/>
            <person name="Pan Y."/>
            <person name="Xia L."/>
            <person name="Li J."/>
            <person name="Zhao F."/>
            <person name="Cao W."/>
        </authorList>
    </citation>
    <scope>NUCLEOTIDE SEQUENCE</scope>
    <source>
        <strain evidence="2">Rmic-2018</strain>
        <tissue evidence="2">Larvae</tissue>
    </source>
</reference>
<evidence type="ECO:0000256" key="1">
    <source>
        <dbReference type="SAM" id="MobiDB-lite"/>
    </source>
</evidence>